<dbReference type="RefSeq" id="WP_066413631.1">
    <property type="nucleotide sequence ID" value="NZ_CP018866.1"/>
</dbReference>
<sequence>MKKTPTLETERLLLRTLKVSDAESIYLYFSEEEMLRYYGMEPFANIIEAEKFVKDFLDDYKLIYRWGIVEKGSYELIGTCGFHAISENHKRAEIGYEIAKPFWGKGYATEAVSRLVQYGFEEFQWNRIGANVYPNNKGSQRVLEKLGFTHEGRLRGYIQQGKIAHDTNVFSILKDEFHQKKN</sequence>
<reference evidence="2 3" key="1">
    <citation type="submission" date="2016-12" db="EMBL/GenBank/DDBJ databases">
        <title>The whole genome sequencing and assembly of Bacillus cohnii DSM 6307T strain.</title>
        <authorList>
            <person name="Lee Y.-J."/>
            <person name="Yi H."/>
            <person name="Bahn Y.-S."/>
            <person name="Kim J.F."/>
            <person name="Lee D.-W."/>
        </authorList>
    </citation>
    <scope>NUCLEOTIDE SEQUENCE [LARGE SCALE GENOMIC DNA]</scope>
    <source>
        <strain evidence="2 3">DSM 6307</strain>
    </source>
</reference>
<evidence type="ECO:0000313" key="2">
    <source>
        <dbReference type="EMBL" id="AST91563.1"/>
    </source>
</evidence>
<keyword evidence="2" id="KW-0808">Transferase</keyword>
<proteinExistence type="predicted"/>
<name>A0A223KQF7_9BACI</name>
<organism evidence="2 3">
    <name type="scientific">Sutcliffiella cohnii</name>
    <dbReference type="NCBI Taxonomy" id="33932"/>
    <lineage>
        <taxon>Bacteria</taxon>
        <taxon>Bacillati</taxon>
        <taxon>Bacillota</taxon>
        <taxon>Bacilli</taxon>
        <taxon>Bacillales</taxon>
        <taxon>Bacillaceae</taxon>
        <taxon>Sutcliffiella</taxon>
    </lineage>
</organism>
<dbReference type="InterPro" id="IPR016181">
    <property type="entry name" value="Acyl_CoA_acyltransferase"/>
</dbReference>
<keyword evidence="3" id="KW-1185">Reference proteome</keyword>
<dbReference type="STRING" id="1314751.GCA_001591425_01286"/>
<dbReference type="KEGG" id="bcoh:BC6307_09845"/>
<accession>A0A223KQF7</accession>
<dbReference type="EMBL" id="CP018866">
    <property type="protein sequence ID" value="AST91563.1"/>
    <property type="molecule type" value="Genomic_DNA"/>
</dbReference>
<dbReference type="PANTHER" id="PTHR43792:SF9">
    <property type="entry name" value="RIBOSOMAL-PROTEIN-ALANINE ACETYLTRANSFERASE"/>
    <property type="match status" value="1"/>
</dbReference>
<dbReference type="Proteomes" id="UP000215224">
    <property type="component" value="Chromosome"/>
</dbReference>
<evidence type="ECO:0000259" key="1">
    <source>
        <dbReference type="PROSITE" id="PS51186"/>
    </source>
</evidence>
<dbReference type="Pfam" id="PF13302">
    <property type="entry name" value="Acetyltransf_3"/>
    <property type="match status" value="1"/>
</dbReference>
<dbReference type="Gene3D" id="3.40.630.30">
    <property type="match status" value="1"/>
</dbReference>
<protein>
    <submittedName>
        <fullName evidence="2">GNAT family N-acetyltransferase</fullName>
    </submittedName>
</protein>
<dbReference type="GO" id="GO:0005737">
    <property type="term" value="C:cytoplasm"/>
    <property type="evidence" value="ECO:0007669"/>
    <property type="project" value="TreeGrafter"/>
</dbReference>
<dbReference type="AlphaFoldDB" id="A0A223KQF7"/>
<dbReference type="InterPro" id="IPR000182">
    <property type="entry name" value="GNAT_dom"/>
</dbReference>
<gene>
    <name evidence="2" type="ORF">BC6307_09845</name>
</gene>
<dbReference type="InterPro" id="IPR051531">
    <property type="entry name" value="N-acetyltransferase"/>
</dbReference>
<dbReference type="PANTHER" id="PTHR43792">
    <property type="entry name" value="GNAT FAMILY, PUTATIVE (AFU_ORTHOLOGUE AFUA_3G00765)-RELATED-RELATED"/>
    <property type="match status" value="1"/>
</dbReference>
<feature type="domain" description="N-acetyltransferase" evidence="1">
    <location>
        <begin position="12"/>
        <end position="176"/>
    </location>
</feature>
<evidence type="ECO:0000313" key="3">
    <source>
        <dbReference type="Proteomes" id="UP000215224"/>
    </source>
</evidence>
<dbReference type="SUPFAM" id="SSF55729">
    <property type="entry name" value="Acyl-CoA N-acyltransferases (Nat)"/>
    <property type="match status" value="1"/>
</dbReference>
<dbReference type="GO" id="GO:0008999">
    <property type="term" value="F:protein-N-terminal-alanine acetyltransferase activity"/>
    <property type="evidence" value="ECO:0007669"/>
    <property type="project" value="TreeGrafter"/>
</dbReference>
<dbReference type="PROSITE" id="PS51186">
    <property type="entry name" value="GNAT"/>
    <property type="match status" value="1"/>
</dbReference>